<evidence type="ECO:0000313" key="1">
    <source>
        <dbReference type="Proteomes" id="UP000504610"/>
    </source>
</evidence>
<reference evidence="1" key="1">
    <citation type="journal article" date="2019" name="Database">
        <title>The radish genome database (RadishGD): an integrated information resource for radish genomics.</title>
        <authorList>
            <person name="Yu H.J."/>
            <person name="Baek S."/>
            <person name="Lee Y.J."/>
            <person name="Cho A."/>
            <person name="Mun J.H."/>
        </authorList>
    </citation>
    <scope>NUCLEOTIDE SEQUENCE [LARGE SCALE GENOMIC DNA]</scope>
    <source>
        <strain evidence="1">cv. WK10039</strain>
    </source>
</reference>
<dbReference type="AlphaFoldDB" id="A0A6J0JZW7"/>
<proteinExistence type="predicted"/>
<evidence type="ECO:0000313" key="2">
    <source>
        <dbReference type="RefSeq" id="XP_018440264.1"/>
    </source>
</evidence>
<accession>A0A6J0JZW7</accession>
<name>A0A6J0JZW7_RAPSA</name>
<reference evidence="2" key="2">
    <citation type="submission" date="2025-08" db="UniProtKB">
        <authorList>
            <consortium name="RefSeq"/>
        </authorList>
    </citation>
    <scope>IDENTIFICATION</scope>
    <source>
        <tissue evidence="2">Leaf</tissue>
    </source>
</reference>
<keyword evidence="1" id="KW-1185">Reference proteome</keyword>
<dbReference type="RefSeq" id="XP_018440264.1">
    <property type="nucleotide sequence ID" value="XM_018584762.2"/>
</dbReference>
<dbReference type="KEGG" id="rsz:108812485"/>
<dbReference type="Proteomes" id="UP000504610">
    <property type="component" value="Chromosome 6"/>
</dbReference>
<protein>
    <submittedName>
        <fullName evidence="2">Uncharacterized protein LOC108812485</fullName>
    </submittedName>
</protein>
<sequence>MIARASPMRGEATYSCVIDSTIVESIIGPEKFHANPATLWVLFQAASVLHVMALSIEAVFKVLGCRFRIPSGEDLLFSKTCLLREIQIDQSIQGRISPTIPVGGKQIVPLNFIRAFVNSDSGST</sequence>
<dbReference type="GeneID" id="108812485"/>
<organism evidence="1 2">
    <name type="scientific">Raphanus sativus</name>
    <name type="common">Radish</name>
    <name type="synonym">Raphanus raphanistrum var. sativus</name>
    <dbReference type="NCBI Taxonomy" id="3726"/>
    <lineage>
        <taxon>Eukaryota</taxon>
        <taxon>Viridiplantae</taxon>
        <taxon>Streptophyta</taxon>
        <taxon>Embryophyta</taxon>
        <taxon>Tracheophyta</taxon>
        <taxon>Spermatophyta</taxon>
        <taxon>Magnoliopsida</taxon>
        <taxon>eudicotyledons</taxon>
        <taxon>Gunneridae</taxon>
        <taxon>Pentapetalae</taxon>
        <taxon>rosids</taxon>
        <taxon>malvids</taxon>
        <taxon>Brassicales</taxon>
        <taxon>Brassicaceae</taxon>
        <taxon>Brassiceae</taxon>
        <taxon>Raphanus</taxon>
    </lineage>
</organism>
<gene>
    <name evidence="2" type="primary">LOC108812485</name>
</gene>